<comment type="caution">
    <text evidence="1">The sequence shown here is derived from an EMBL/GenBank/DDBJ whole genome shotgun (WGS) entry which is preliminary data.</text>
</comment>
<reference evidence="1 2" key="1">
    <citation type="journal article" date="2023" name="Science">
        <title>Complex scaffold remodeling in plant triterpene biosynthesis.</title>
        <authorList>
            <person name="De La Pena R."/>
            <person name="Hodgson H."/>
            <person name="Liu J.C."/>
            <person name="Stephenson M.J."/>
            <person name="Martin A.C."/>
            <person name="Owen C."/>
            <person name="Harkess A."/>
            <person name="Leebens-Mack J."/>
            <person name="Jimenez L.E."/>
            <person name="Osbourn A."/>
            <person name="Sattely E.S."/>
        </authorList>
    </citation>
    <scope>NUCLEOTIDE SEQUENCE [LARGE SCALE GENOMIC DNA]</scope>
    <source>
        <strain evidence="2">cv. JPN11</strain>
        <tissue evidence="1">Leaf</tissue>
    </source>
</reference>
<evidence type="ECO:0000313" key="2">
    <source>
        <dbReference type="Proteomes" id="UP001164539"/>
    </source>
</evidence>
<sequence length="314" mass="35799">MSQIRAFSSPNLAQASSTNVERPEDLNLEGIAANVKLLLKLIQDHNDASTKDRDERKTQRVAGMMTILDDVKTRIQKSQSSVKRSNAELRRCYTDLRPNRAPRDKKLSEPVTDDKEKLRRELSASLSARKSLEIMCSSLGKEKAIMSKELAKKVHELNEMEEHNNDLKAQNETLLAKVQFCAAEHKEKKTSEIQANNAALQERNRVLSEQLLKYIDSYRSSKRKYKDAKVESRAMRATMEEMGKEVAAGLKQIHGFRQLMATKEKQEEGMEEEISALERMFESFNMKISKQTQKRSDCAKPKASIKASKHSVRA</sequence>
<keyword evidence="2" id="KW-1185">Reference proteome</keyword>
<name>A0ACC1WV89_MELAZ</name>
<organism evidence="1 2">
    <name type="scientific">Melia azedarach</name>
    <name type="common">Chinaberry tree</name>
    <dbReference type="NCBI Taxonomy" id="155640"/>
    <lineage>
        <taxon>Eukaryota</taxon>
        <taxon>Viridiplantae</taxon>
        <taxon>Streptophyta</taxon>
        <taxon>Embryophyta</taxon>
        <taxon>Tracheophyta</taxon>
        <taxon>Spermatophyta</taxon>
        <taxon>Magnoliopsida</taxon>
        <taxon>eudicotyledons</taxon>
        <taxon>Gunneridae</taxon>
        <taxon>Pentapetalae</taxon>
        <taxon>rosids</taxon>
        <taxon>malvids</taxon>
        <taxon>Sapindales</taxon>
        <taxon>Meliaceae</taxon>
        <taxon>Melia</taxon>
    </lineage>
</organism>
<gene>
    <name evidence="1" type="ORF">OWV82_023009</name>
</gene>
<protein>
    <submittedName>
        <fullName evidence="1">Myosin heavy chain-related</fullName>
    </submittedName>
</protein>
<evidence type="ECO:0000313" key="1">
    <source>
        <dbReference type="EMBL" id="KAJ4703055.1"/>
    </source>
</evidence>
<dbReference type="EMBL" id="CM051406">
    <property type="protein sequence ID" value="KAJ4703055.1"/>
    <property type="molecule type" value="Genomic_DNA"/>
</dbReference>
<proteinExistence type="predicted"/>
<dbReference type="Proteomes" id="UP001164539">
    <property type="component" value="Chromosome 13"/>
</dbReference>
<accession>A0ACC1WV89</accession>